<dbReference type="PANTHER" id="PTHR21366:SF14">
    <property type="entry name" value="GLYOXALASE DOMAIN-CONTAINING PROTEIN 5"/>
    <property type="match status" value="1"/>
</dbReference>
<keyword evidence="3" id="KW-1185">Reference proteome</keyword>
<dbReference type="SUPFAM" id="SSF54593">
    <property type="entry name" value="Glyoxalase/Bleomycin resistance protein/Dihydroxybiphenyl dioxygenase"/>
    <property type="match status" value="1"/>
</dbReference>
<gene>
    <name evidence="2" type="ORF">SAMN05421869_106417</name>
</gene>
<keyword evidence="2" id="KW-0560">Oxidoreductase</keyword>
<sequence>MDVRLDHLVCWVSDQLGSLQFYEQVIGLPGVRAEEFKDGKAAFPSVRISPETILDLMSYDASRGVDEGTGVNGTAGHPINHFCLAVSKEDFDALQIRLKESGVEITGTGTNSFGARGIAPETIYFPDPDGNVLEVRYYE</sequence>
<evidence type="ECO:0000313" key="3">
    <source>
        <dbReference type="Proteomes" id="UP000199202"/>
    </source>
</evidence>
<dbReference type="Pfam" id="PF00903">
    <property type="entry name" value="Glyoxalase"/>
    <property type="match status" value="1"/>
</dbReference>
<dbReference type="InterPro" id="IPR029068">
    <property type="entry name" value="Glyas_Bleomycin-R_OHBP_Dase"/>
</dbReference>
<organism evidence="2 3">
    <name type="scientific">Nonomuraea jiangxiensis</name>
    <dbReference type="NCBI Taxonomy" id="633440"/>
    <lineage>
        <taxon>Bacteria</taxon>
        <taxon>Bacillati</taxon>
        <taxon>Actinomycetota</taxon>
        <taxon>Actinomycetes</taxon>
        <taxon>Streptosporangiales</taxon>
        <taxon>Streptosporangiaceae</taxon>
        <taxon>Nonomuraea</taxon>
    </lineage>
</organism>
<reference evidence="2 3" key="1">
    <citation type="submission" date="2016-10" db="EMBL/GenBank/DDBJ databases">
        <authorList>
            <person name="de Groot N.N."/>
        </authorList>
    </citation>
    <scope>NUCLEOTIDE SEQUENCE [LARGE SCALE GENOMIC DNA]</scope>
    <source>
        <strain evidence="2 3">CGMCC 4.6533</strain>
    </source>
</reference>
<proteinExistence type="predicted"/>
<feature type="domain" description="VOC" evidence="1">
    <location>
        <begin position="4"/>
        <end position="138"/>
    </location>
</feature>
<dbReference type="Proteomes" id="UP000199202">
    <property type="component" value="Unassembled WGS sequence"/>
</dbReference>
<protein>
    <submittedName>
        <fullName evidence="2">Catechol 2,3-dioxygenase</fullName>
    </submittedName>
</protein>
<dbReference type="PANTHER" id="PTHR21366">
    <property type="entry name" value="GLYOXALASE FAMILY PROTEIN"/>
    <property type="match status" value="1"/>
</dbReference>
<dbReference type="PROSITE" id="PS51819">
    <property type="entry name" value="VOC"/>
    <property type="match status" value="1"/>
</dbReference>
<dbReference type="InterPro" id="IPR004360">
    <property type="entry name" value="Glyas_Fos-R_dOase_dom"/>
</dbReference>
<dbReference type="STRING" id="633440.SAMN05421869_106417"/>
<dbReference type="AlphaFoldDB" id="A0A1G8MHM2"/>
<name>A0A1G8MHM2_9ACTN</name>
<dbReference type="EMBL" id="FNDJ01000006">
    <property type="protein sequence ID" value="SDI67528.1"/>
    <property type="molecule type" value="Genomic_DNA"/>
</dbReference>
<dbReference type="InterPro" id="IPR050383">
    <property type="entry name" value="GlyoxalaseI/FosfomycinResist"/>
</dbReference>
<dbReference type="Gene3D" id="3.10.180.10">
    <property type="entry name" value="2,3-Dihydroxybiphenyl 1,2-Dioxygenase, domain 1"/>
    <property type="match status" value="1"/>
</dbReference>
<evidence type="ECO:0000313" key="2">
    <source>
        <dbReference type="EMBL" id="SDI67528.1"/>
    </source>
</evidence>
<dbReference type="InterPro" id="IPR037523">
    <property type="entry name" value="VOC_core"/>
</dbReference>
<dbReference type="RefSeq" id="WP_090931948.1">
    <property type="nucleotide sequence ID" value="NZ_FNDJ01000006.1"/>
</dbReference>
<dbReference type="OrthoDB" id="9812656at2"/>
<dbReference type="GO" id="GO:0051213">
    <property type="term" value="F:dioxygenase activity"/>
    <property type="evidence" value="ECO:0007669"/>
    <property type="project" value="UniProtKB-KW"/>
</dbReference>
<keyword evidence="2" id="KW-0223">Dioxygenase</keyword>
<evidence type="ECO:0000259" key="1">
    <source>
        <dbReference type="PROSITE" id="PS51819"/>
    </source>
</evidence>
<accession>A0A1G8MHM2</accession>